<gene>
    <name evidence="8" type="primary">METTL3</name>
    <name evidence="8" type="ORF">Q9L58_004823</name>
</gene>
<dbReference type="EC" id="2.1.1.348" evidence="1"/>
<dbReference type="EMBL" id="JBBBZM010000055">
    <property type="protein sequence ID" value="KAL0636149.1"/>
    <property type="molecule type" value="Genomic_DNA"/>
</dbReference>
<dbReference type="PANTHER" id="PTHR12829:SF7">
    <property type="entry name" value="N6-ADENOSINE-METHYLTRANSFERASE CATALYTIC SUBUNIT"/>
    <property type="match status" value="1"/>
</dbReference>
<accession>A0ABR3GJQ0</accession>
<dbReference type="GO" id="GO:0032259">
    <property type="term" value="P:methylation"/>
    <property type="evidence" value="ECO:0007669"/>
    <property type="project" value="UniProtKB-KW"/>
</dbReference>
<keyword evidence="3 8" id="KW-0808">Transferase</keyword>
<feature type="compositionally biased region" description="Low complexity" evidence="7">
    <location>
        <begin position="154"/>
        <end position="167"/>
    </location>
</feature>
<dbReference type="PROSITE" id="PS51143">
    <property type="entry name" value="MT_A70"/>
    <property type="match status" value="1"/>
</dbReference>
<dbReference type="InterPro" id="IPR007757">
    <property type="entry name" value="MT-A70-like"/>
</dbReference>
<feature type="compositionally biased region" description="Gly residues" evidence="7">
    <location>
        <begin position="687"/>
        <end position="697"/>
    </location>
</feature>
<evidence type="ECO:0000313" key="9">
    <source>
        <dbReference type="Proteomes" id="UP001447188"/>
    </source>
</evidence>
<evidence type="ECO:0000256" key="1">
    <source>
        <dbReference type="ARBA" id="ARBA00012160"/>
    </source>
</evidence>
<dbReference type="Pfam" id="PF05063">
    <property type="entry name" value="MT-A70"/>
    <property type="match status" value="1"/>
</dbReference>
<keyword evidence="4" id="KW-0949">S-adenosyl-L-methionine</keyword>
<evidence type="ECO:0000256" key="2">
    <source>
        <dbReference type="ARBA" id="ARBA00022603"/>
    </source>
</evidence>
<evidence type="ECO:0000256" key="5">
    <source>
        <dbReference type="ARBA" id="ARBA00048957"/>
    </source>
</evidence>
<evidence type="ECO:0000256" key="4">
    <source>
        <dbReference type="ARBA" id="ARBA00022691"/>
    </source>
</evidence>
<feature type="compositionally biased region" description="Basic and acidic residues" evidence="7">
    <location>
        <begin position="1"/>
        <end position="13"/>
    </location>
</feature>
<feature type="compositionally biased region" description="Low complexity" evidence="7">
    <location>
        <begin position="221"/>
        <end position="234"/>
    </location>
</feature>
<comment type="similarity">
    <text evidence="6">Belongs to the MT-A70-like family.</text>
</comment>
<keyword evidence="2 8" id="KW-0489">Methyltransferase</keyword>
<feature type="compositionally biased region" description="Polar residues" evidence="7">
    <location>
        <begin position="22"/>
        <end position="57"/>
    </location>
</feature>
<evidence type="ECO:0000313" key="8">
    <source>
        <dbReference type="EMBL" id="KAL0636149.1"/>
    </source>
</evidence>
<feature type="region of interest" description="Disordered" evidence="7">
    <location>
        <begin position="1"/>
        <end position="57"/>
    </location>
</feature>
<dbReference type="InterPro" id="IPR029063">
    <property type="entry name" value="SAM-dependent_MTases_sf"/>
</dbReference>
<sequence>MNEEDFGLHRSDTIGEQGEAPRSSSQQVHEYHQQQTPPYTDNGNYRYYDSQQQGPYEGYGNNQFGVLPKMSGGFYDGYHGGQQYVIPEHIGNQFDSPPTHMDWGYYGEEPPYEGYYNTQSSSSVNMNYGYYGRAQNAIDQQSDVFVDVPNTNSSYYSGQQSSQPNSSDLFGMQPSTDAQAATEWGNVRGMDYDEFSYHNGLLGHRRPGPQPPRWRYEDTISTASTPPSLSGSSSADEDECEEESSSSAFPGLFLRSMLQAPTIFDNLARVGAISGISAPIPHCPHILKGRCQAALGGNRYCSDRVHFKRVIHAHTDVRLGDCSFLDSCDLADKCPYIHYALELSGVSEALFDRLMEGVNDMPREDVNEILGEEIDETPTQEVDEIPMQGVDGVSEGEKEVEIKRLAENVGSMRVMDKPDLYGTPSLDFECSSGSHSLPQWIRCDIRHLDLNILGKFGAVMADPPWDIRMTLPYGTVPDQAVIDLPFQNLQNEGVFFLWCTARSVDTGYTCLKTWGYEVCDEVAWIKVDHLKRLISVGRTGHWLNHTMEHCLVGVKGDPEWIKRGRGTNIIVSQPRATSHKPDQIYELIERLVGPYTRKLEIFGREHNIRKGWITLGNQLPNTYLWEEKVKKGLVKDLSRRCPGNTYTDWNPWAQGFNRYGYGKPRDWRDERRFNSNYGRYKARTSKGGNGSGGGCGGSQIATPSDVQTFGQGYDSYDYASLTPTTESFRRNETIDLCGVSKCSPLDIHTEEWAKGSDCEVGGEDPQEWDFTD</sequence>
<proteinExistence type="inferred from homology"/>
<name>A0ABR3GJQ0_9PEZI</name>
<organism evidence="8 9">
    <name type="scientific">Discina gigas</name>
    <dbReference type="NCBI Taxonomy" id="1032678"/>
    <lineage>
        <taxon>Eukaryota</taxon>
        <taxon>Fungi</taxon>
        <taxon>Dikarya</taxon>
        <taxon>Ascomycota</taxon>
        <taxon>Pezizomycotina</taxon>
        <taxon>Pezizomycetes</taxon>
        <taxon>Pezizales</taxon>
        <taxon>Discinaceae</taxon>
        <taxon>Discina</taxon>
    </lineage>
</organism>
<comment type="caution">
    <text evidence="8">The sequence shown here is derived from an EMBL/GenBank/DDBJ whole genome shotgun (WGS) entry which is preliminary data.</text>
</comment>
<evidence type="ECO:0000256" key="3">
    <source>
        <dbReference type="ARBA" id="ARBA00022679"/>
    </source>
</evidence>
<dbReference type="GO" id="GO:0016422">
    <property type="term" value="F:mRNA (2'-O-methyladenosine-N6-)-methyltransferase activity"/>
    <property type="evidence" value="ECO:0007669"/>
    <property type="project" value="UniProtKB-EC"/>
</dbReference>
<keyword evidence="9" id="KW-1185">Reference proteome</keyword>
<dbReference type="PANTHER" id="PTHR12829">
    <property type="entry name" value="N6-ADENOSINE-METHYLTRANSFERASE"/>
    <property type="match status" value="1"/>
</dbReference>
<feature type="region of interest" description="Disordered" evidence="7">
    <location>
        <begin position="154"/>
        <end position="178"/>
    </location>
</feature>
<feature type="compositionally biased region" description="Acidic residues" evidence="7">
    <location>
        <begin position="235"/>
        <end position="244"/>
    </location>
</feature>
<feature type="region of interest" description="Disordered" evidence="7">
    <location>
        <begin position="681"/>
        <end position="703"/>
    </location>
</feature>
<comment type="catalytic activity">
    <reaction evidence="5">
        <text>an adenosine in mRNA + S-adenosyl-L-methionine = an N(6)-methyladenosine in mRNA + S-adenosyl-L-homocysteine + H(+)</text>
        <dbReference type="Rhea" id="RHEA:55584"/>
        <dbReference type="Rhea" id="RHEA-COMP:12414"/>
        <dbReference type="Rhea" id="RHEA-COMP:12417"/>
        <dbReference type="ChEBI" id="CHEBI:15378"/>
        <dbReference type="ChEBI" id="CHEBI:57856"/>
        <dbReference type="ChEBI" id="CHEBI:59789"/>
        <dbReference type="ChEBI" id="CHEBI:74411"/>
        <dbReference type="ChEBI" id="CHEBI:74449"/>
        <dbReference type="EC" id="2.1.1.348"/>
    </reaction>
</comment>
<protein>
    <recommendedName>
        <fullName evidence="1">mRNA m(6)A methyltransferase</fullName>
        <ecNumber evidence="1">2.1.1.348</ecNumber>
    </recommendedName>
</protein>
<dbReference type="SUPFAM" id="SSF53335">
    <property type="entry name" value="S-adenosyl-L-methionine-dependent methyltransferases"/>
    <property type="match status" value="1"/>
</dbReference>
<reference evidence="8 9" key="1">
    <citation type="submission" date="2024-02" db="EMBL/GenBank/DDBJ databases">
        <title>Discinaceae phylogenomics.</title>
        <authorList>
            <person name="Dirks A.C."/>
            <person name="James T.Y."/>
        </authorList>
    </citation>
    <scope>NUCLEOTIDE SEQUENCE [LARGE SCALE GENOMIC DNA]</scope>
    <source>
        <strain evidence="8 9">ACD0624</strain>
    </source>
</reference>
<evidence type="ECO:0000256" key="7">
    <source>
        <dbReference type="SAM" id="MobiDB-lite"/>
    </source>
</evidence>
<dbReference type="Proteomes" id="UP001447188">
    <property type="component" value="Unassembled WGS sequence"/>
</dbReference>
<feature type="region of interest" description="Disordered" evidence="7">
    <location>
        <begin position="201"/>
        <end position="246"/>
    </location>
</feature>
<evidence type="ECO:0000256" key="6">
    <source>
        <dbReference type="PROSITE-ProRule" id="PRU00489"/>
    </source>
</evidence>